<dbReference type="InterPro" id="IPR035952">
    <property type="entry name" value="Rhomboid-like_sf"/>
</dbReference>
<dbReference type="Proteomes" id="UP000236745">
    <property type="component" value="Unassembled WGS sequence"/>
</dbReference>
<evidence type="ECO:0000313" key="10">
    <source>
        <dbReference type="EMBL" id="SEF70244.1"/>
    </source>
</evidence>
<evidence type="ECO:0000313" key="11">
    <source>
        <dbReference type="Proteomes" id="UP000236745"/>
    </source>
</evidence>
<proteinExistence type="inferred from homology"/>
<feature type="transmembrane region" description="Helical" evidence="7">
    <location>
        <begin position="230"/>
        <end position="249"/>
    </location>
</feature>
<dbReference type="AlphaFoldDB" id="A0A1H5U5D4"/>
<feature type="transmembrane region" description="Helical" evidence="7">
    <location>
        <begin position="147"/>
        <end position="166"/>
    </location>
</feature>
<reference evidence="10 11" key="1">
    <citation type="submission" date="2016-10" db="EMBL/GenBank/DDBJ databases">
        <authorList>
            <person name="de Groot N.N."/>
        </authorList>
    </citation>
    <scope>NUCLEOTIDE SEQUENCE [LARGE SCALE GENOMIC DNA]</scope>
    <source>
        <strain evidence="10 11">DSM 22012</strain>
    </source>
</reference>
<dbReference type="PANTHER" id="PTHR43731">
    <property type="entry name" value="RHOMBOID PROTEASE"/>
    <property type="match status" value="1"/>
</dbReference>
<dbReference type="InterPro" id="IPR022764">
    <property type="entry name" value="Peptidase_S54_rhomboid_dom"/>
</dbReference>
<dbReference type="Pfam" id="PF01694">
    <property type="entry name" value="Rhomboid"/>
    <property type="match status" value="1"/>
</dbReference>
<dbReference type="Gene3D" id="1.20.1540.10">
    <property type="entry name" value="Rhomboid-like"/>
    <property type="match status" value="1"/>
</dbReference>
<evidence type="ECO:0000256" key="6">
    <source>
        <dbReference type="ARBA" id="ARBA00023136"/>
    </source>
</evidence>
<dbReference type="SUPFAM" id="SSF144091">
    <property type="entry name" value="Rhomboid-like"/>
    <property type="match status" value="1"/>
</dbReference>
<dbReference type="OrthoDB" id="9778341at2"/>
<feature type="domain" description="Rhomboid protease N-terminal" evidence="9">
    <location>
        <begin position="2"/>
        <end position="60"/>
    </location>
</feature>
<evidence type="ECO:0000256" key="1">
    <source>
        <dbReference type="ARBA" id="ARBA00004141"/>
    </source>
</evidence>
<gene>
    <name evidence="10" type="ORF">SAMN05444390_101273</name>
</gene>
<evidence type="ECO:0000256" key="3">
    <source>
        <dbReference type="ARBA" id="ARBA00022692"/>
    </source>
</evidence>
<accession>A0A1H5U5D4</accession>
<evidence type="ECO:0000259" key="9">
    <source>
        <dbReference type="Pfam" id="PF16733"/>
    </source>
</evidence>
<keyword evidence="11" id="KW-1185">Reference proteome</keyword>
<dbReference type="Gene3D" id="3.30.70.2080">
    <property type="match status" value="1"/>
</dbReference>
<dbReference type="EMBL" id="FNVQ01000001">
    <property type="protein sequence ID" value="SEF70244.1"/>
    <property type="molecule type" value="Genomic_DNA"/>
</dbReference>
<evidence type="ECO:0000256" key="7">
    <source>
        <dbReference type="SAM" id="Phobius"/>
    </source>
</evidence>
<keyword evidence="6 7" id="KW-0472">Membrane</keyword>
<keyword evidence="3 7" id="KW-0812">Transmembrane</keyword>
<dbReference type="InterPro" id="IPR031976">
    <property type="entry name" value="NRho"/>
</dbReference>
<feature type="transmembrane region" description="Helical" evidence="7">
    <location>
        <begin position="89"/>
        <end position="108"/>
    </location>
</feature>
<evidence type="ECO:0000256" key="4">
    <source>
        <dbReference type="ARBA" id="ARBA00022801"/>
    </source>
</evidence>
<dbReference type="Pfam" id="PF16733">
    <property type="entry name" value="NRho"/>
    <property type="match status" value="1"/>
</dbReference>
<comment type="similarity">
    <text evidence="2">Belongs to the peptidase S54 family.</text>
</comment>
<comment type="subcellular location">
    <subcellularLocation>
        <location evidence="1">Membrane</location>
        <topology evidence="1">Multi-pass membrane protein</topology>
    </subcellularLocation>
</comment>
<protein>
    <submittedName>
        <fullName evidence="10">GlpG protein</fullName>
    </submittedName>
</protein>
<dbReference type="PANTHER" id="PTHR43731:SF14">
    <property type="entry name" value="PRESENILIN-ASSOCIATED RHOMBOID-LIKE PROTEIN, MITOCHONDRIAL"/>
    <property type="match status" value="1"/>
</dbReference>
<sequence length="283" mass="31385">MIPVFSAPLSEDLAPFTALLWEYEIPHRVIEEEGKQVLLVSPSIDPGKVRSLYQYWKDGGDLNAIEIRRPVRRQSRFGVQAVNPSRIPVTLALIALSVLATLLISFGVNDSWMSWLTFTNYLTDDQSIGSVLTMLSSGQWWRLVTPIFLHFSVLHILFNLLWVWVVGQRVEVMQGGKALLALVLVTGVASNLAQYLISGPLFGGMSGVVFGLLAYTWIWDRLEKRRRFGFPPALMGLMVLWLALGYTGVLEGAGMGAIANTAHLVGMLAGLAWYPIGRLFGPR</sequence>
<name>A0A1H5U5D4_9GAMM</name>
<dbReference type="GO" id="GO:0016020">
    <property type="term" value="C:membrane"/>
    <property type="evidence" value="ECO:0007669"/>
    <property type="project" value="UniProtKB-SubCell"/>
</dbReference>
<evidence type="ECO:0000259" key="8">
    <source>
        <dbReference type="Pfam" id="PF01694"/>
    </source>
</evidence>
<dbReference type="RefSeq" id="WP_104001283.1">
    <property type="nucleotide sequence ID" value="NZ_FNVQ01000001.1"/>
</dbReference>
<feature type="transmembrane region" description="Helical" evidence="7">
    <location>
        <begin position="201"/>
        <end position="218"/>
    </location>
</feature>
<feature type="transmembrane region" description="Helical" evidence="7">
    <location>
        <begin position="178"/>
        <end position="195"/>
    </location>
</feature>
<evidence type="ECO:0000256" key="2">
    <source>
        <dbReference type="ARBA" id="ARBA00009045"/>
    </source>
</evidence>
<organism evidence="10 11">
    <name type="scientific">Marinobacterium lutimaris</name>
    <dbReference type="NCBI Taxonomy" id="568106"/>
    <lineage>
        <taxon>Bacteria</taxon>
        <taxon>Pseudomonadati</taxon>
        <taxon>Pseudomonadota</taxon>
        <taxon>Gammaproteobacteria</taxon>
        <taxon>Oceanospirillales</taxon>
        <taxon>Oceanospirillaceae</taxon>
        <taxon>Marinobacterium</taxon>
    </lineage>
</organism>
<dbReference type="GO" id="GO:0004252">
    <property type="term" value="F:serine-type endopeptidase activity"/>
    <property type="evidence" value="ECO:0007669"/>
    <property type="project" value="InterPro"/>
</dbReference>
<dbReference type="InterPro" id="IPR050925">
    <property type="entry name" value="Rhomboid_protease_S54"/>
</dbReference>
<feature type="transmembrane region" description="Helical" evidence="7">
    <location>
        <begin position="255"/>
        <end position="276"/>
    </location>
</feature>
<dbReference type="InterPro" id="IPR038244">
    <property type="entry name" value="NRho_sf"/>
</dbReference>
<keyword evidence="4" id="KW-0378">Hydrolase</keyword>
<keyword evidence="5 7" id="KW-1133">Transmembrane helix</keyword>
<evidence type="ECO:0000256" key="5">
    <source>
        <dbReference type="ARBA" id="ARBA00022989"/>
    </source>
</evidence>
<feature type="domain" description="Peptidase S54 rhomboid" evidence="8">
    <location>
        <begin position="138"/>
        <end position="274"/>
    </location>
</feature>